<dbReference type="PANTHER" id="PTHR48228">
    <property type="entry name" value="SUCCINYL-COA--D-CITRAMALATE COA-TRANSFERASE"/>
    <property type="match status" value="1"/>
</dbReference>
<dbReference type="RefSeq" id="WP_026108923.1">
    <property type="nucleotide sequence ID" value="NZ_LSTR01000018.1"/>
</dbReference>
<evidence type="ECO:0000313" key="1">
    <source>
        <dbReference type="EMBL" id="OAH46931.1"/>
    </source>
</evidence>
<dbReference type="InterPro" id="IPR023606">
    <property type="entry name" value="CoA-Trfase_III_dom_1_sf"/>
</dbReference>
<comment type="caution">
    <text evidence="1">The sequence shown here is derived from an EMBL/GenBank/DDBJ whole genome shotgun (WGS) entry which is preliminary data.</text>
</comment>
<dbReference type="InterPro" id="IPR050509">
    <property type="entry name" value="CoA-transferase_III"/>
</dbReference>
<proteinExistence type="predicted"/>
<dbReference type="InterPro" id="IPR003673">
    <property type="entry name" value="CoA-Trfase_fam_III"/>
</dbReference>
<organism evidence="1 2">
    <name type="scientific">Sphingobium yanoikuyae</name>
    <name type="common">Sphingomonas yanoikuyae</name>
    <dbReference type="NCBI Taxonomy" id="13690"/>
    <lineage>
        <taxon>Bacteria</taxon>
        <taxon>Pseudomonadati</taxon>
        <taxon>Pseudomonadota</taxon>
        <taxon>Alphaproteobacteria</taxon>
        <taxon>Sphingomonadales</taxon>
        <taxon>Sphingomonadaceae</taxon>
        <taxon>Sphingobium</taxon>
    </lineage>
</organism>
<dbReference type="Pfam" id="PF02515">
    <property type="entry name" value="CoA_transf_3"/>
    <property type="match status" value="1"/>
</dbReference>
<dbReference type="SUPFAM" id="SSF89796">
    <property type="entry name" value="CoA-transferase family III (CaiB/BaiF)"/>
    <property type="match status" value="1"/>
</dbReference>
<keyword evidence="1" id="KW-0808">Transferase</keyword>
<name>A0A177K2X9_SPHYA</name>
<protein>
    <submittedName>
        <fullName evidence="1">Acyl-CoA transferase</fullName>
    </submittedName>
</protein>
<dbReference type="EMBL" id="LSTR01000018">
    <property type="protein sequence ID" value="OAH46931.1"/>
    <property type="molecule type" value="Genomic_DNA"/>
</dbReference>
<accession>A0A177K2X9</accession>
<dbReference type="AlphaFoldDB" id="A0A177K2X9"/>
<dbReference type="GO" id="GO:0016740">
    <property type="term" value="F:transferase activity"/>
    <property type="evidence" value="ECO:0007669"/>
    <property type="project" value="UniProtKB-KW"/>
</dbReference>
<sequence>MKWASSSAGKSRSCSQPDIALALPLAGWAEAQLQAIRALAGTPVLGGLSGAQLLGERAALNGFSIPGRRSAGGGCRLYDAIDGQVALTLARADDRDLMPALFGDAGIESDSDIVTGFATAQTSAIVTQGRQLGLAIAAIDEVPASPACRLMMTGGARPMRDGPPLVIDLSALWAGPLAGHLLGLAGAQVIKVESRNRPDRMRAGDPLLFARLNQHKANVAIDLRDAEDRAALIALIRRADMVIAAARPRALAQLGIDADALVRDVPGLVWVTITGHGAEGDAAHWIGFGDDCSVAGGLSAALRRASGRIGFGGDACADPLTGIHAAHRALAQWHEGMGAHLLLSMSAVVAEAIGWERARDAAGFTATLQSWAAAEGHSFPAVASRTTGPVAALGQDNGAWLC</sequence>
<evidence type="ECO:0000313" key="2">
    <source>
        <dbReference type="Proteomes" id="UP000077262"/>
    </source>
</evidence>
<gene>
    <name evidence="1" type="ORF">AX777_07925</name>
</gene>
<dbReference type="Gene3D" id="3.40.50.10540">
    <property type="entry name" value="Crotonobetainyl-coa:carnitine coa-transferase, domain 1"/>
    <property type="match status" value="1"/>
</dbReference>
<dbReference type="OrthoDB" id="4909260at2"/>
<reference evidence="1 2" key="1">
    <citation type="submission" date="2016-02" db="EMBL/GenBank/DDBJ databases">
        <authorList>
            <person name="Wen L."/>
            <person name="He K."/>
            <person name="Yang H."/>
        </authorList>
    </citation>
    <scope>NUCLEOTIDE SEQUENCE [LARGE SCALE GENOMIC DNA]</scope>
    <source>
        <strain evidence="1 2">CD09_2</strain>
    </source>
</reference>
<dbReference type="Proteomes" id="UP000077262">
    <property type="component" value="Unassembled WGS sequence"/>
</dbReference>
<dbReference type="PANTHER" id="PTHR48228:SF5">
    <property type="entry name" value="ALPHA-METHYLACYL-COA RACEMASE"/>
    <property type="match status" value="1"/>
</dbReference>